<organism evidence="1 2">
    <name type="scientific">Rhodococcoides kyotonense</name>
    <dbReference type="NCBI Taxonomy" id="398843"/>
    <lineage>
        <taxon>Bacteria</taxon>
        <taxon>Bacillati</taxon>
        <taxon>Actinomycetota</taxon>
        <taxon>Actinomycetes</taxon>
        <taxon>Mycobacteriales</taxon>
        <taxon>Nocardiaceae</taxon>
        <taxon>Rhodococcoides</taxon>
    </lineage>
</organism>
<gene>
    <name evidence="1" type="ORF">SAMN05421642_13054</name>
</gene>
<evidence type="ECO:0000313" key="2">
    <source>
        <dbReference type="Proteomes" id="UP000198327"/>
    </source>
</evidence>
<evidence type="ECO:0008006" key="3">
    <source>
        <dbReference type="Google" id="ProtNLM"/>
    </source>
</evidence>
<protein>
    <recommendedName>
        <fullName evidence="3">Transcriptional regulator, AbiEi antitoxin, Type IV TA system</fullName>
    </recommendedName>
</protein>
<evidence type="ECO:0000313" key="1">
    <source>
        <dbReference type="EMBL" id="SNT50616.1"/>
    </source>
</evidence>
<keyword evidence="2" id="KW-1185">Reference proteome</keyword>
<sequence>MHSRVPKAHSFQSDPGAIMPGMNDWQRLLDDQLGLVGADQLRKYGYSRRDCFHRIETGQWLQVLYEVVSVTNGPLTRPMTLNAALLYGGGSAILSHDTAAQQWGMMRPTMEPEPVHITVPYGRSAVNQEPTIRRTTPRPTATMHELIHPGVVVHRSRAIRHSRVDTDFPMTSTADTVLDLATAAPTAREGMIEPPRVFCRSYACDISGWRVDS</sequence>
<accession>A0A239N6R4</accession>
<dbReference type="EMBL" id="FZOW01000030">
    <property type="protein sequence ID" value="SNT50616.1"/>
    <property type="molecule type" value="Genomic_DNA"/>
</dbReference>
<proteinExistence type="predicted"/>
<dbReference type="Proteomes" id="UP000198327">
    <property type="component" value="Unassembled WGS sequence"/>
</dbReference>
<reference evidence="2" key="1">
    <citation type="submission" date="2017-06" db="EMBL/GenBank/DDBJ databases">
        <authorList>
            <person name="Varghese N."/>
            <person name="Submissions S."/>
        </authorList>
    </citation>
    <scope>NUCLEOTIDE SEQUENCE [LARGE SCALE GENOMIC DNA]</scope>
    <source>
        <strain evidence="2">JCM 23211</strain>
    </source>
</reference>
<dbReference type="AlphaFoldDB" id="A0A239N6R4"/>
<name>A0A239N6R4_9NOCA</name>